<keyword evidence="6" id="KW-0814">Transposable element</keyword>
<dbReference type="NCBIfam" id="NF033543">
    <property type="entry name" value="transpos_IS256"/>
    <property type="match status" value="1"/>
</dbReference>
<evidence type="ECO:0000256" key="7">
    <source>
        <dbReference type="SAM" id="MobiDB-lite"/>
    </source>
</evidence>
<evidence type="ECO:0000256" key="3">
    <source>
        <dbReference type="ARBA" id="ARBA00022578"/>
    </source>
</evidence>
<dbReference type="AlphaFoldDB" id="A0A2C6LHF5"/>
<name>A0A2C6LHF5_9FIRM</name>
<dbReference type="Proteomes" id="UP000222564">
    <property type="component" value="Unassembled WGS sequence"/>
</dbReference>
<comment type="function">
    <text evidence="1 6">Required for the transposition of the insertion element.</text>
</comment>
<dbReference type="RefSeq" id="WP_099083488.1">
    <property type="nucleotide sequence ID" value="NZ_AWQQ01000080.1"/>
</dbReference>
<feature type="compositionally biased region" description="Polar residues" evidence="7">
    <location>
        <begin position="58"/>
        <end position="74"/>
    </location>
</feature>
<keyword evidence="9" id="KW-1185">Reference proteome</keyword>
<dbReference type="OrthoDB" id="9779930at2"/>
<comment type="similarity">
    <text evidence="2 6">Belongs to the transposase mutator family.</text>
</comment>
<dbReference type="PANTHER" id="PTHR33217">
    <property type="entry name" value="TRANSPOSASE FOR INSERTION SEQUENCE ELEMENT IS1081"/>
    <property type="match status" value="1"/>
</dbReference>
<dbReference type="Pfam" id="PF00872">
    <property type="entry name" value="Transposase_mut"/>
    <property type="match status" value="1"/>
</dbReference>
<evidence type="ECO:0000313" key="8">
    <source>
        <dbReference type="EMBL" id="PHJ37770.1"/>
    </source>
</evidence>
<evidence type="ECO:0000256" key="6">
    <source>
        <dbReference type="RuleBase" id="RU365089"/>
    </source>
</evidence>
<evidence type="ECO:0000313" key="9">
    <source>
        <dbReference type="Proteomes" id="UP000222564"/>
    </source>
</evidence>
<evidence type="ECO:0000256" key="5">
    <source>
        <dbReference type="ARBA" id="ARBA00023172"/>
    </source>
</evidence>
<evidence type="ECO:0000256" key="2">
    <source>
        <dbReference type="ARBA" id="ARBA00010961"/>
    </source>
</evidence>
<keyword evidence="4 6" id="KW-0238">DNA-binding</keyword>
<evidence type="ECO:0000256" key="4">
    <source>
        <dbReference type="ARBA" id="ARBA00023125"/>
    </source>
</evidence>
<protein>
    <recommendedName>
        <fullName evidence="6">Mutator family transposase</fullName>
    </recommendedName>
</protein>
<gene>
    <name evidence="8" type="ORF">P378_14090</name>
</gene>
<dbReference type="EMBL" id="AWQQ01000080">
    <property type="protein sequence ID" value="PHJ37770.1"/>
    <property type="molecule type" value="Genomic_DNA"/>
</dbReference>
<dbReference type="PROSITE" id="PS01007">
    <property type="entry name" value="TRANSPOSASE_MUTATOR"/>
    <property type="match status" value="1"/>
</dbReference>
<dbReference type="PANTHER" id="PTHR33217:SF8">
    <property type="entry name" value="MUTATOR FAMILY TRANSPOSASE"/>
    <property type="match status" value="1"/>
</dbReference>
<dbReference type="GO" id="GO:0003677">
    <property type="term" value="F:DNA binding"/>
    <property type="evidence" value="ECO:0007669"/>
    <property type="project" value="UniProtKB-UniRule"/>
</dbReference>
<reference evidence="8 9" key="1">
    <citation type="submission" date="2013-09" db="EMBL/GenBank/DDBJ databases">
        <title>Biodegradation of hydrocarbons in the deep terrestrial subsurface : characterization of a microbial consortium composed of two Desulfotomaculum species originating from a deep geological formation.</title>
        <authorList>
            <person name="Aullo T."/>
            <person name="Berlendis S."/>
            <person name="Lascourreges J.-F."/>
            <person name="Dessort D."/>
            <person name="Saint-Laurent S."/>
            <person name="Schraauwers B."/>
            <person name="Mas J."/>
            <person name="Magot M."/>
            <person name="Ranchou-Peyruse A."/>
        </authorList>
    </citation>
    <scope>NUCLEOTIDE SEQUENCE [LARGE SCALE GENOMIC DNA]</scope>
    <source>
        <strain evidence="8 9">Bs107</strain>
    </source>
</reference>
<keyword evidence="3 6" id="KW-0815">Transposition</keyword>
<organism evidence="8 9">
    <name type="scientific">Desulforamulus profundi</name>
    <dbReference type="NCBI Taxonomy" id="1383067"/>
    <lineage>
        <taxon>Bacteria</taxon>
        <taxon>Bacillati</taxon>
        <taxon>Bacillota</taxon>
        <taxon>Clostridia</taxon>
        <taxon>Eubacteriales</taxon>
        <taxon>Peptococcaceae</taxon>
        <taxon>Desulforamulus</taxon>
    </lineage>
</organism>
<evidence type="ECO:0000256" key="1">
    <source>
        <dbReference type="ARBA" id="ARBA00002190"/>
    </source>
</evidence>
<feature type="region of interest" description="Disordered" evidence="7">
    <location>
        <begin position="52"/>
        <end position="74"/>
    </location>
</feature>
<dbReference type="InterPro" id="IPR001207">
    <property type="entry name" value="Transposase_mutator"/>
</dbReference>
<keyword evidence="5 6" id="KW-0233">DNA recombination</keyword>
<dbReference type="GO" id="GO:0006313">
    <property type="term" value="P:DNA transposition"/>
    <property type="evidence" value="ECO:0007669"/>
    <property type="project" value="UniProtKB-UniRule"/>
</dbReference>
<comment type="caution">
    <text evidence="8">The sequence shown here is derived from an EMBL/GenBank/DDBJ whole genome shotgun (WGS) entry which is preliminary data.</text>
</comment>
<dbReference type="GO" id="GO:0004803">
    <property type="term" value="F:transposase activity"/>
    <property type="evidence" value="ECO:0007669"/>
    <property type="project" value="UniProtKB-UniRule"/>
</dbReference>
<sequence length="404" mass="46910">MQNVKNRLAAELAKECKSMDDVHNMLKDLFKDTIQKILEAEMDTHLGYEKHDHAGDLSGNSRNGYSKKTVQTQMGRTEIKIPRDRNGEFEPQIIKKYETTANELEEQIIAMYAKGMSTRDIEDHMRDIYGIEVSAAMVSKVTDKILPMIAEWQARPLDRVYPVVFLDAIHFKVRKDNRIVNKAAYSVLAINMNGQKEILGIWIGEHESASFWLGVCNDLKNRGVEDILIACKDGLSGFSEAINAVFPRTRIQLCVIHQIRNSMKYVSYKEQKAVMTDLKKVYQALTLEEAEFAFEEFKEKWGKKHPIIIKSWENNWLELTAYFEYPYEIRKMIYTTNIIEGYHRQLRKVTKTKTAYPTDDALRKIIYLATESISKKWTMPIREWRNCISQLAIYFGDRVQPGIA</sequence>
<accession>A0A2C6LHF5</accession>
<proteinExistence type="inferred from homology"/>